<evidence type="ECO:0000256" key="2">
    <source>
        <dbReference type="ARBA" id="ARBA00022679"/>
    </source>
</evidence>
<dbReference type="Pfam" id="PF05919">
    <property type="entry name" value="Mitovir_RNA_pol"/>
    <property type="match status" value="1"/>
</dbReference>
<dbReference type="InterPro" id="IPR043502">
    <property type="entry name" value="DNA/RNA_pol_sf"/>
</dbReference>
<sequence>MPIGTTHVCEAARKVGFARKVTRGLSQLQKNGFLSKDVEGLVRPNVITEKNVTQVLKKLKSGLAYNIENKVGPNTSEKEFSIFATEFLARKSLPSPPGQKPLPAYYEKLNTGRPHNDDFLYFSSSEIQKMFPLGWDADYSKMCEVVSVSIKACTEAGRNTGGSRGYINRTFTHKNFLEAVLDGKIRRMDPMRKVILIDDAGKQRIVTIASALQFQLLPLHLLLYKYISKYDWLLRGDAKPSMFKEFTLPSPSEKGEEIQMVSGDYESATDNFILAHSHHILCTILSYSTTIPAGIKRLALSSLRSTLLRGKNEFVRQNSGQLMGNLLSFPLLCITNYLTFKMAVPRKVPVKINGDDIVFRARKLEVKKWFDTVEKSGLVVSKGKTLVHRRFFSLNSTFFVARRSGKPGAVPVIRSKSIFNPVDPSENLSVYDRLSSCTNIKKGDALEKIKRIFVEHNSREIRRSGCSLNRGWGIRCSRSLLGQCGLWEREVFYLSLPKQLDKKTEDRGQKTPGWIRMEGIVGKREWEKEKQRADQLWAWDRNVKWRKIRGVPLVLFRGNGAGGDFWTGMRVMRRFGFSKKYRRKEFKKLSRRYGELVREGTFIRKREKKSHAWVPVGEVAEVVRGRVAGLVFVPGPTPM</sequence>
<reference evidence="4" key="1">
    <citation type="submission" date="2022-02" db="EMBL/GenBank/DDBJ databases">
        <title>Occurrence of possible mycoviruses infecting Heterobasidion annosum s.l. in the Czech Republic.</title>
        <authorList>
            <person name="Dalya L.B."/>
            <person name="Botella L."/>
        </authorList>
    </citation>
    <scope>NUCLEOTIDE SEQUENCE</scope>
    <source>
        <strain evidence="4">CZ2038</strain>
    </source>
</reference>
<dbReference type="SUPFAM" id="SSF56672">
    <property type="entry name" value="DNA/RNA polymerases"/>
    <property type="match status" value="1"/>
</dbReference>
<dbReference type="GO" id="GO:0003968">
    <property type="term" value="F:RNA-directed RNA polymerase activity"/>
    <property type="evidence" value="ECO:0007669"/>
    <property type="project" value="UniProtKB-KW"/>
</dbReference>
<dbReference type="InterPro" id="IPR008686">
    <property type="entry name" value="RNA_pol_mitovir"/>
</dbReference>
<evidence type="ECO:0000256" key="3">
    <source>
        <dbReference type="ARBA" id="ARBA00022695"/>
    </source>
</evidence>
<dbReference type="EMBL" id="ON014538">
    <property type="protein sequence ID" value="UOX39321.1"/>
    <property type="molecule type" value="Genomic_RNA"/>
</dbReference>
<keyword evidence="2" id="KW-0808">Transferase</keyword>
<organism evidence="4">
    <name type="scientific">Heterobasidion ourmia-like virus 3</name>
    <dbReference type="NCBI Taxonomy" id="2928874"/>
    <lineage>
        <taxon>Viruses</taxon>
        <taxon>Riboviria</taxon>
        <taxon>Orthornavirae</taxon>
        <taxon>Lenarviricota</taxon>
        <taxon>Miaviricetes</taxon>
        <taxon>Ourlivirales</taxon>
        <taxon>Botourmiaviridae</taxon>
    </lineage>
</organism>
<protein>
    <submittedName>
        <fullName evidence="4">RNA-dependent RNA polymerase</fullName>
    </submittedName>
</protein>
<keyword evidence="3" id="KW-0548">Nucleotidyltransferase</keyword>
<evidence type="ECO:0000256" key="1">
    <source>
        <dbReference type="ARBA" id="ARBA00022484"/>
    </source>
</evidence>
<proteinExistence type="predicted"/>
<evidence type="ECO:0000313" key="4">
    <source>
        <dbReference type="EMBL" id="UOX39321.1"/>
    </source>
</evidence>
<accession>A0A9Y1CN21</accession>
<keyword evidence="1 4" id="KW-0696">RNA-directed RNA polymerase</keyword>
<name>A0A9Y1CN21_9VIRU</name>